<dbReference type="Proteomes" id="UP001430953">
    <property type="component" value="Unassembled WGS sequence"/>
</dbReference>
<organism evidence="1 2">
    <name type="scientific">Cardiocondyla obscurior</name>
    <dbReference type="NCBI Taxonomy" id="286306"/>
    <lineage>
        <taxon>Eukaryota</taxon>
        <taxon>Metazoa</taxon>
        <taxon>Ecdysozoa</taxon>
        <taxon>Arthropoda</taxon>
        <taxon>Hexapoda</taxon>
        <taxon>Insecta</taxon>
        <taxon>Pterygota</taxon>
        <taxon>Neoptera</taxon>
        <taxon>Endopterygota</taxon>
        <taxon>Hymenoptera</taxon>
        <taxon>Apocrita</taxon>
        <taxon>Aculeata</taxon>
        <taxon>Formicoidea</taxon>
        <taxon>Formicidae</taxon>
        <taxon>Myrmicinae</taxon>
        <taxon>Cardiocondyla</taxon>
    </lineage>
</organism>
<comment type="caution">
    <text evidence="1">The sequence shown here is derived from an EMBL/GenBank/DDBJ whole genome shotgun (WGS) entry which is preliminary data.</text>
</comment>
<gene>
    <name evidence="1" type="ORF">PUN28_020139</name>
</gene>
<dbReference type="EMBL" id="JADYXP020000028">
    <property type="protein sequence ID" value="KAL0099364.1"/>
    <property type="molecule type" value="Genomic_DNA"/>
</dbReference>
<protein>
    <submittedName>
        <fullName evidence="1">Uncharacterized protein</fullName>
    </submittedName>
</protein>
<sequence length="52" mass="6115">MLIYHINVYMCINNFTVDKSKHIDNLYTDHKSFVKSVTLELSYTKCIGTCIR</sequence>
<accession>A0AAW2EAH0</accession>
<reference evidence="1 2" key="1">
    <citation type="submission" date="2023-03" db="EMBL/GenBank/DDBJ databases">
        <title>High recombination rates correlate with genetic variation in Cardiocondyla obscurior ants.</title>
        <authorList>
            <person name="Errbii M."/>
        </authorList>
    </citation>
    <scope>NUCLEOTIDE SEQUENCE [LARGE SCALE GENOMIC DNA]</scope>
    <source>
        <strain evidence="1">Alpha-2009</strain>
        <tissue evidence="1">Whole body</tissue>
    </source>
</reference>
<proteinExistence type="predicted"/>
<evidence type="ECO:0000313" key="2">
    <source>
        <dbReference type="Proteomes" id="UP001430953"/>
    </source>
</evidence>
<dbReference type="AlphaFoldDB" id="A0AAW2EAH0"/>
<evidence type="ECO:0000313" key="1">
    <source>
        <dbReference type="EMBL" id="KAL0099364.1"/>
    </source>
</evidence>
<name>A0AAW2EAH0_9HYME</name>
<keyword evidence="2" id="KW-1185">Reference proteome</keyword>